<dbReference type="Gene3D" id="2.60.120.650">
    <property type="entry name" value="Cupin"/>
    <property type="match status" value="1"/>
</dbReference>
<organism evidence="6">
    <name type="scientific">Streptomyces sp. NRRL 30471</name>
    <dbReference type="NCBI Taxonomy" id="996287"/>
    <lineage>
        <taxon>Bacteria</taxon>
        <taxon>Bacillati</taxon>
        <taxon>Actinomycetota</taxon>
        <taxon>Actinomycetes</taxon>
        <taxon>Kitasatosporales</taxon>
        <taxon>Streptomycetaceae</taxon>
        <taxon>Streptomyces</taxon>
    </lineage>
</organism>
<proteinExistence type="predicted"/>
<dbReference type="SUPFAM" id="SSF51197">
    <property type="entry name" value="Clavaminate synthase-like"/>
    <property type="match status" value="1"/>
</dbReference>
<evidence type="ECO:0000313" key="6">
    <source>
        <dbReference type="EMBL" id="ADZ45327.1"/>
    </source>
</evidence>
<keyword evidence="3" id="KW-0408">Iron</keyword>
<dbReference type="InterPro" id="IPR039994">
    <property type="entry name" value="NO66-like"/>
</dbReference>
<evidence type="ECO:0000256" key="4">
    <source>
        <dbReference type="SAM" id="MobiDB-lite"/>
    </source>
</evidence>
<evidence type="ECO:0000256" key="1">
    <source>
        <dbReference type="ARBA" id="ARBA00001954"/>
    </source>
</evidence>
<evidence type="ECO:0000259" key="5">
    <source>
        <dbReference type="PROSITE" id="PS51184"/>
    </source>
</evidence>
<dbReference type="PROSITE" id="PS51184">
    <property type="entry name" value="JMJC"/>
    <property type="match status" value="1"/>
</dbReference>
<gene>
    <name evidence="6" type="primary">mur15</name>
</gene>
<accession>F2WUC7</accession>
<feature type="compositionally biased region" description="Pro residues" evidence="4">
    <location>
        <begin position="1"/>
        <end position="13"/>
    </location>
</feature>
<comment type="cofactor">
    <cofactor evidence="1">
        <name>Fe(2+)</name>
        <dbReference type="ChEBI" id="CHEBI:29033"/>
    </cofactor>
</comment>
<name>F2WUC7_9ACTN</name>
<keyword evidence="2" id="KW-0479">Metal-binding</keyword>
<feature type="region of interest" description="Disordered" evidence="4">
    <location>
        <begin position="1"/>
        <end position="21"/>
    </location>
</feature>
<dbReference type="PANTHER" id="PTHR13096">
    <property type="entry name" value="MINA53 MYC INDUCED NUCLEAR ANTIGEN"/>
    <property type="match status" value="1"/>
</dbReference>
<evidence type="ECO:0000256" key="2">
    <source>
        <dbReference type="ARBA" id="ARBA00022723"/>
    </source>
</evidence>
<sequence length="316" mass="34767">MRSPPMPAAPNDPAPSDLLPTGRELADFMTTSWGKEVVHGHSGSAPVELLDIPALEDILRWNVLRFPYVFMSKDQARLPLETYCSNRRVFSYVQEGYLDGGKTVAALEKGASLYLNHLEDWHPGFGRYLQSWQSLPVAKTVANAFITPAGTQAVGRHWDDSHNFILQTAGSKRWRIYAPPPNPHPDMTAEDLKTELLLDTVLEPGDVIYFPPAFPHEAEGSDGLSVHLTFAAYEIMPTLVLQSLIPALDSVQSWKRLDPTTLDARDRTEQSITAIREAISAIGPDPIVASWTGTGARRCSLDRVARSTGLPKSADG</sequence>
<evidence type="ECO:0000256" key="3">
    <source>
        <dbReference type="ARBA" id="ARBA00023004"/>
    </source>
</evidence>
<dbReference type="AlphaFoldDB" id="F2WUC7"/>
<reference evidence="6" key="1">
    <citation type="journal article" date="2011" name="Mol. Biosyst.">
        <title>Identification of the gene cluster involved in muraymycin biosynthesis from Streptomyces sp. NRRL 30471.</title>
        <authorList>
            <person name="Cheng L."/>
            <person name="Chen W."/>
            <person name="Zhai L."/>
            <person name="Xu D."/>
            <person name="Huang T."/>
            <person name="Lin S."/>
            <person name="Zhou X."/>
            <person name="Deng Z."/>
        </authorList>
    </citation>
    <scope>NUCLEOTIDE SEQUENCE</scope>
    <source>
        <strain evidence="6">NRRL 30471</strain>
    </source>
</reference>
<protein>
    <submittedName>
        <fullName evidence="6">Cupin 4</fullName>
    </submittedName>
</protein>
<feature type="domain" description="JmjC" evidence="5">
    <location>
        <begin position="93"/>
        <end position="247"/>
    </location>
</feature>
<dbReference type="InterPro" id="IPR003347">
    <property type="entry name" value="JmjC_dom"/>
</dbReference>
<dbReference type="GO" id="GO:0046872">
    <property type="term" value="F:metal ion binding"/>
    <property type="evidence" value="ECO:0007669"/>
    <property type="project" value="UniProtKB-KW"/>
</dbReference>
<dbReference type="PANTHER" id="PTHR13096:SF8">
    <property type="entry name" value="RIBOSOMAL OXYGENASE 1"/>
    <property type="match status" value="1"/>
</dbReference>
<dbReference type="EMBL" id="HQ257512">
    <property type="protein sequence ID" value="ADZ45327.1"/>
    <property type="molecule type" value="Genomic_DNA"/>
</dbReference>
<dbReference type="Pfam" id="PF08007">
    <property type="entry name" value="JmjC_2"/>
    <property type="match status" value="1"/>
</dbReference>